<dbReference type="EMBL" id="JDSS02000019">
    <property type="protein sequence ID" value="KFB68873.1"/>
    <property type="molecule type" value="Genomic_DNA"/>
</dbReference>
<dbReference type="STRING" id="1457154.CAPSK01_001728"/>
<comment type="caution">
    <text evidence="1">The sequence shown here is derived from an EMBL/GenBank/DDBJ whole genome shotgun (WGS) entry which is preliminary data.</text>
</comment>
<evidence type="ECO:0000313" key="1">
    <source>
        <dbReference type="EMBL" id="KFB68873.1"/>
    </source>
</evidence>
<organism evidence="1 2">
    <name type="scientific">Candidatus Accumulibacter vicinus</name>
    <dbReference type="NCBI Taxonomy" id="2954382"/>
    <lineage>
        <taxon>Bacteria</taxon>
        <taxon>Pseudomonadati</taxon>
        <taxon>Pseudomonadota</taxon>
        <taxon>Betaproteobacteria</taxon>
        <taxon>Candidatus Accumulibacter</taxon>
    </lineage>
</organism>
<reference evidence="1 2" key="1">
    <citation type="submission" date="2014-07" db="EMBL/GenBank/DDBJ databases">
        <title>Expanding our view of genomic diversity in Candidatus Accumulibacter clades.</title>
        <authorList>
            <person name="Skennerton C.T."/>
            <person name="Barr J.J."/>
            <person name="Slater F.R."/>
            <person name="Bond P.L."/>
            <person name="Tyson G.W."/>
        </authorList>
    </citation>
    <scope>NUCLEOTIDE SEQUENCE [LARGE SCALE GENOMIC DNA]</scope>
    <source>
        <strain evidence="2">SK-01</strain>
    </source>
</reference>
<name>A0A084Y2C9_9PROT</name>
<dbReference type="AlphaFoldDB" id="A0A084Y2C9"/>
<accession>A0A084Y2C9</accession>
<gene>
    <name evidence="1" type="ORF">CAPSK01_001728</name>
</gene>
<proteinExistence type="predicted"/>
<evidence type="ECO:0000313" key="2">
    <source>
        <dbReference type="Proteomes" id="UP000019812"/>
    </source>
</evidence>
<dbReference type="Proteomes" id="UP000019812">
    <property type="component" value="Unassembled WGS sequence"/>
</dbReference>
<sequence length="65" mass="7245">MSAKVLITTREAAALMGIQVKTLIVMRCIDKDGKYRGVLPIKRANGHLMWPKADLEKLKAAKTNH</sequence>
<dbReference type="RefSeq" id="WP_034924695.1">
    <property type="nucleotide sequence ID" value="NZ_JDSS02000019.1"/>
</dbReference>
<protein>
    <recommendedName>
        <fullName evidence="3">Helix-turn-helix domain-containing protein</fullName>
    </recommendedName>
</protein>
<evidence type="ECO:0008006" key="3">
    <source>
        <dbReference type="Google" id="ProtNLM"/>
    </source>
</evidence>